<dbReference type="GO" id="GO:0008198">
    <property type="term" value="F:ferrous iron binding"/>
    <property type="evidence" value="ECO:0007669"/>
    <property type="project" value="TreeGrafter"/>
</dbReference>
<dbReference type="GO" id="GO:0016491">
    <property type="term" value="F:oxidoreductase activity"/>
    <property type="evidence" value="ECO:0007669"/>
    <property type="project" value="UniProtKB-KW"/>
</dbReference>
<dbReference type="STRING" id="1300341.I595_1897"/>
<comment type="similarity">
    <text evidence="1 8">Belongs to the ferritin family. Prokaryotic subfamily.</text>
</comment>
<sequence>MLSKKLEKALNAQIRIEAESSQVYLSMACWAEVKGLEGVAGFMYGHSHEERMHMLKLVKYVNERGGHAIVSDLKAPPIEFGSLPKMLKALYDHEVFVSQSINELVHVTLEEKDYATHNFLQWYVAEQLEEEALARTVLDKINLIGDDKGGLYLFDRDIQQLTVESAASETMEE</sequence>
<dbReference type="InterPro" id="IPR008331">
    <property type="entry name" value="Ferritin_DPS_dom"/>
</dbReference>
<comment type="function">
    <text evidence="6">May alleviate iron toxicity in the presence of oxygen.</text>
</comment>
<dbReference type="RefSeq" id="WP_054559011.1">
    <property type="nucleotide sequence ID" value="NZ_LDJX01000003.1"/>
</dbReference>
<dbReference type="SUPFAM" id="SSF47240">
    <property type="entry name" value="Ferritin-like"/>
    <property type="match status" value="1"/>
</dbReference>
<dbReference type="InterPro" id="IPR012347">
    <property type="entry name" value="Ferritin-like"/>
</dbReference>
<comment type="caution">
    <text evidence="10">The sequence shown here is derived from an EMBL/GenBank/DDBJ whole genome shotgun (WGS) entry which is preliminary data.</text>
</comment>
<dbReference type="AlphaFoldDB" id="A0A0P7A697"/>
<dbReference type="OrthoDB" id="9801481at2"/>
<keyword evidence="8" id="KW-0963">Cytoplasm</keyword>
<evidence type="ECO:0000256" key="5">
    <source>
        <dbReference type="ARBA" id="ARBA00023004"/>
    </source>
</evidence>
<dbReference type="Gene3D" id="1.20.1260.10">
    <property type="match status" value="1"/>
</dbReference>
<reference evidence="10 11" key="1">
    <citation type="submission" date="2015-09" db="EMBL/GenBank/DDBJ databases">
        <title>Genome sequence of the marine flavobacterium Croceitalea dokdonensis DOKDO 023 that contains proton- and sodium-pumping rhodopsins.</title>
        <authorList>
            <person name="Kwon S.-K."/>
            <person name="Lee H.K."/>
            <person name="Kwak M.-J."/>
            <person name="Kim J.F."/>
        </authorList>
    </citation>
    <scope>NUCLEOTIDE SEQUENCE [LARGE SCALE GENOMIC DNA]</scope>
    <source>
        <strain evidence="10 11">DOKDO 023</strain>
    </source>
</reference>
<dbReference type="PATRIC" id="fig|1300341.3.peg.2083"/>
<dbReference type="InterPro" id="IPR041719">
    <property type="entry name" value="Ferritin_prok"/>
</dbReference>
<evidence type="ECO:0000256" key="7">
    <source>
        <dbReference type="PIRSR" id="PIRSR601519-1"/>
    </source>
</evidence>
<dbReference type="PROSITE" id="PS50905">
    <property type="entry name" value="FERRITIN_LIKE"/>
    <property type="match status" value="1"/>
</dbReference>
<evidence type="ECO:0000256" key="1">
    <source>
        <dbReference type="ARBA" id="ARBA00006950"/>
    </source>
</evidence>
<keyword evidence="4" id="KW-0560">Oxidoreductase</keyword>
<feature type="binding site" evidence="7">
    <location>
        <position position="50"/>
    </location>
    <ligand>
        <name>Fe cation</name>
        <dbReference type="ChEBI" id="CHEBI:24875"/>
        <label>1</label>
    </ligand>
</feature>
<comment type="function">
    <text evidence="8">Iron-storage protein.</text>
</comment>
<evidence type="ECO:0000313" key="10">
    <source>
        <dbReference type="EMBL" id="KPM32247.1"/>
    </source>
</evidence>
<dbReference type="FunFam" id="1.20.1260.10:FF:000001">
    <property type="entry name" value="Non-heme ferritin"/>
    <property type="match status" value="1"/>
</dbReference>
<dbReference type="InterPro" id="IPR009040">
    <property type="entry name" value="Ferritin-like_diiron"/>
</dbReference>
<dbReference type="GO" id="GO:0005737">
    <property type="term" value="C:cytoplasm"/>
    <property type="evidence" value="ECO:0007669"/>
    <property type="project" value="UniProtKB-SubCell"/>
</dbReference>
<keyword evidence="2 8" id="KW-0409">Iron storage</keyword>
<dbReference type="InterPro" id="IPR001519">
    <property type="entry name" value="Ferritin"/>
</dbReference>
<dbReference type="PANTHER" id="PTHR11431:SF127">
    <property type="entry name" value="BACTERIAL NON-HEME FERRITIN"/>
    <property type="match status" value="1"/>
</dbReference>
<evidence type="ECO:0000259" key="9">
    <source>
        <dbReference type="PROSITE" id="PS50905"/>
    </source>
</evidence>
<evidence type="ECO:0000256" key="6">
    <source>
        <dbReference type="ARBA" id="ARBA00054546"/>
    </source>
</evidence>
<name>A0A0P7A697_9FLAO</name>
<dbReference type="EC" id="1.16.3.2" evidence="8"/>
<dbReference type="Pfam" id="PF00210">
    <property type="entry name" value="Ferritin"/>
    <property type="match status" value="1"/>
</dbReference>
<dbReference type="GO" id="GO:0006879">
    <property type="term" value="P:intracellular iron ion homeostasis"/>
    <property type="evidence" value="ECO:0007669"/>
    <property type="project" value="UniProtKB-KW"/>
</dbReference>
<comment type="catalytic activity">
    <reaction evidence="8">
        <text>4 Fe(2+) + O2 + 6 H2O = 4 iron(III) oxide-hydroxide + 12 H(+)</text>
        <dbReference type="Rhea" id="RHEA:11972"/>
        <dbReference type="ChEBI" id="CHEBI:15377"/>
        <dbReference type="ChEBI" id="CHEBI:15378"/>
        <dbReference type="ChEBI" id="CHEBI:15379"/>
        <dbReference type="ChEBI" id="CHEBI:29033"/>
        <dbReference type="ChEBI" id="CHEBI:78619"/>
        <dbReference type="EC" id="1.16.3.2"/>
    </reaction>
</comment>
<keyword evidence="11" id="KW-1185">Reference proteome</keyword>
<feature type="binding site" evidence="7">
    <location>
        <position position="53"/>
    </location>
    <ligand>
        <name>Fe cation</name>
        <dbReference type="ChEBI" id="CHEBI:24875"/>
        <label>1</label>
    </ligand>
</feature>
<gene>
    <name evidence="10" type="ORF">I595_1897</name>
</gene>
<dbReference type="CDD" id="cd01055">
    <property type="entry name" value="Nonheme_Ferritin"/>
    <property type="match status" value="1"/>
</dbReference>
<keyword evidence="3 7" id="KW-0479">Metal-binding</keyword>
<proteinExistence type="inferred from homology"/>
<dbReference type="EMBL" id="LDJX01000003">
    <property type="protein sequence ID" value="KPM32247.1"/>
    <property type="molecule type" value="Genomic_DNA"/>
</dbReference>
<evidence type="ECO:0000256" key="8">
    <source>
        <dbReference type="RuleBase" id="RU361145"/>
    </source>
</evidence>
<dbReference type="GO" id="GO:0006826">
    <property type="term" value="P:iron ion transport"/>
    <property type="evidence" value="ECO:0007669"/>
    <property type="project" value="InterPro"/>
</dbReference>
<organism evidence="10 11">
    <name type="scientific">Croceitalea dokdonensis DOKDO 023</name>
    <dbReference type="NCBI Taxonomy" id="1300341"/>
    <lineage>
        <taxon>Bacteria</taxon>
        <taxon>Pseudomonadati</taxon>
        <taxon>Bacteroidota</taxon>
        <taxon>Flavobacteriia</taxon>
        <taxon>Flavobacteriales</taxon>
        <taxon>Flavobacteriaceae</taxon>
        <taxon>Croceitalea</taxon>
    </lineage>
</organism>
<feature type="binding site" evidence="7">
    <location>
        <position position="94"/>
    </location>
    <ligand>
        <name>Fe cation</name>
        <dbReference type="ChEBI" id="CHEBI:24875"/>
        <label>1</label>
    </ligand>
</feature>
<dbReference type="PANTHER" id="PTHR11431">
    <property type="entry name" value="FERRITIN"/>
    <property type="match status" value="1"/>
</dbReference>
<keyword evidence="5 7" id="KW-0408">Iron</keyword>
<accession>A0A0P7A697</accession>
<protein>
    <recommendedName>
        <fullName evidence="8">Ferritin</fullName>
        <ecNumber evidence="8">1.16.3.2</ecNumber>
    </recommendedName>
</protein>
<dbReference type="GO" id="GO:0008199">
    <property type="term" value="F:ferric iron binding"/>
    <property type="evidence" value="ECO:0007669"/>
    <property type="project" value="InterPro"/>
</dbReference>
<feature type="domain" description="Ferritin-like diiron" evidence="9">
    <location>
        <begin position="1"/>
        <end position="145"/>
    </location>
</feature>
<evidence type="ECO:0000256" key="4">
    <source>
        <dbReference type="ARBA" id="ARBA00023002"/>
    </source>
</evidence>
<evidence type="ECO:0000313" key="11">
    <source>
        <dbReference type="Proteomes" id="UP000050280"/>
    </source>
</evidence>
<dbReference type="Proteomes" id="UP000050280">
    <property type="component" value="Unassembled WGS sequence"/>
</dbReference>
<evidence type="ECO:0000256" key="3">
    <source>
        <dbReference type="ARBA" id="ARBA00022723"/>
    </source>
</evidence>
<comment type="subcellular location">
    <subcellularLocation>
        <location evidence="8">Cytoplasm</location>
    </subcellularLocation>
</comment>
<feature type="binding site" evidence="7">
    <location>
        <position position="127"/>
    </location>
    <ligand>
        <name>Fe cation</name>
        <dbReference type="ChEBI" id="CHEBI:24875"/>
        <label>1</label>
    </ligand>
</feature>
<dbReference type="InterPro" id="IPR009078">
    <property type="entry name" value="Ferritin-like_SF"/>
</dbReference>
<evidence type="ECO:0000256" key="2">
    <source>
        <dbReference type="ARBA" id="ARBA00022434"/>
    </source>
</evidence>
<dbReference type="GO" id="GO:0042802">
    <property type="term" value="F:identical protein binding"/>
    <property type="evidence" value="ECO:0007669"/>
    <property type="project" value="UniProtKB-ARBA"/>
</dbReference>
<feature type="binding site" evidence="7">
    <location>
        <position position="17"/>
    </location>
    <ligand>
        <name>Fe cation</name>
        <dbReference type="ChEBI" id="CHEBI:24875"/>
        <label>1</label>
    </ligand>
</feature>